<dbReference type="PANTHER" id="PTHR45772:SF7">
    <property type="entry name" value="AMINO ACID ABC TRANSPORTER ATP-BINDING PROTEIN"/>
    <property type="match status" value="1"/>
</dbReference>
<dbReference type="Proteomes" id="UP001595891">
    <property type="component" value="Unassembled WGS sequence"/>
</dbReference>
<dbReference type="RefSeq" id="WP_262849713.1">
    <property type="nucleotide sequence ID" value="NZ_JANZYP010000089.1"/>
</dbReference>
<dbReference type="Pfam" id="PF00005">
    <property type="entry name" value="ABC_tran"/>
    <property type="match status" value="1"/>
</dbReference>
<evidence type="ECO:0000256" key="3">
    <source>
        <dbReference type="ARBA" id="ARBA00022840"/>
    </source>
</evidence>
<gene>
    <name evidence="5" type="ORF">ACFO8L_26460</name>
</gene>
<keyword evidence="6" id="KW-1185">Reference proteome</keyword>
<evidence type="ECO:0000256" key="2">
    <source>
        <dbReference type="ARBA" id="ARBA00022741"/>
    </source>
</evidence>
<evidence type="ECO:0000259" key="4">
    <source>
        <dbReference type="PROSITE" id="PS50893"/>
    </source>
</evidence>
<evidence type="ECO:0000313" key="5">
    <source>
        <dbReference type="EMBL" id="MFC4589657.1"/>
    </source>
</evidence>
<dbReference type="PANTHER" id="PTHR45772">
    <property type="entry name" value="CONSERVED COMPONENT OF ABC TRANSPORTER FOR NATURAL AMINO ACIDS-RELATED"/>
    <property type="match status" value="1"/>
</dbReference>
<keyword evidence="2" id="KW-0547">Nucleotide-binding</keyword>
<dbReference type="InterPro" id="IPR003439">
    <property type="entry name" value="ABC_transporter-like_ATP-bd"/>
</dbReference>
<evidence type="ECO:0000313" key="6">
    <source>
        <dbReference type="Proteomes" id="UP001595891"/>
    </source>
</evidence>
<dbReference type="InterPro" id="IPR027417">
    <property type="entry name" value="P-loop_NTPase"/>
</dbReference>
<dbReference type="GO" id="GO:0005524">
    <property type="term" value="F:ATP binding"/>
    <property type="evidence" value="ECO:0007669"/>
    <property type="project" value="UniProtKB-KW"/>
</dbReference>
<dbReference type="SUPFAM" id="SSF52540">
    <property type="entry name" value="P-loop containing nucleoside triphosphate hydrolases"/>
    <property type="match status" value="1"/>
</dbReference>
<dbReference type="PROSITE" id="PS50893">
    <property type="entry name" value="ABC_TRANSPORTER_2"/>
    <property type="match status" value="1"/>
</dbReference>
<dbReference type="EMBL" id="JBHSFN010000017">
    <property type="protein sequence ID" value="MFC4589657.1"/>
    <property type="molecule type" value="Genomic_DNA"/>
</dbReference>
<sequence>MVSTGPLLELDRVTKRFGQVTVADELSLTVRPGDAVGVVGPNGAGKTSLFGIVSGDLRPDSGQVRLGGRNVTSFDAAVRCRLGVGRTHQVPRPFEDMTVFENVLVAAQQGGGARGREGFRTTARVLAGTGLSDLADRPAGRLGLPHRKRLELARALATRPRLLLLDEVAGGLTDPEVAELVGMIQAARADGLAVVWIEHVVRALTSTVDRLICLAGGRVVADGLPADVLASPEVKEVFLGTGSVGGVGGVGGVPEGGGGDGARA</sequence>
<dbReference type="Gene3D" id="3.40.50.300">
    <property type="entry name" value="P-loop containing nucleotide triphosphate hydrolases"/>
    <property type="match status" value="1"/>
</dbReference>
<proteinExistence type="predicted"/>
<protein>
    <submittedName>
        <fullName evidence="5">ABC transporter ATP-binding protein</fullName>
    </submittedName>
</protein>
<feature type="domain" description="ABC transporter" evidence="4">
    <location>
        <begin position="8"/>
        <end position="241"/>
    </location>
</feature>
<keyword evidence="1" id="KW-0813">Transport</keyword>
<accession>A0ABV9EM35</accession>
<dbReference type="CDD" id="cd03219">
    <property type="entry name" value="ABC_Mj1267_LivG_branched"/>
    <property type="match status" value="1"/>
</dbReference>
<dbReference type="SMART" id="SM00382">
    <property type="entry name" value="AAA"/>
    <property type="match status" value="1"/>
</dbReference>
<keyword evidence="3 5" id="KW-0067">ATP-binding</keyword>
<dbReference type="InterPro" id="IPR003593">
    <property type="entry name" value="AAA+_ATPase"/>
</dbReference>
<comment type="caution">
    <text evidence="5">The sequence shown here is derived from an EMBL/GenBank/DDBJ whole genome shotgun (WGS) entry which is preliminary data.</text>
</comment>
<dbReference type="InterPro" id="IPR051120">
    <property type="entry name" value="ABC_AA/LPS_Transport"/>
</dbReference>
<name>A0ABV9EM35_9ACTN</name>
<reference evidence="6" key="1">
    <citation type="journal article" date="2019" name="Int. J. Syst. Evol. Microbiol.">
        <title>The Global Catalogue of Microorganisms (GCM) 10K type strain sequencing project: providing services to taxonomists for standard genome sequencing and annotation.</title>
        <authorList>
            <consortium name="The Broad Institute Genomics Platform"/>
            <consortium name="The Broad Institute Genome Sequencing Center for Infectious Disease"/>
            <person name="Wu L."/>
            <person name="Ma J."/>
        </authorList>
    </citation>
    <scope>NUCLEOTIDE SEQUENCE [LARGE SCALE GENOMIC DNA]</scope>
    <source>
        <strain evidence="6">CCUG 49560</strain>
    </source>
</reference>
<organism evidence="5 6">
    <name type="scientific">Sphaerisporangium corydalis</name>
    <dbReference type="NCBI Taxonomy" id="1441875"/>
    <lineage>
        <taxon>Bacteria</taxon>
        <taxon>Bacillati</taxon>
        <taxon>Actinomycetota</taxon>
        <taxon>Actinomycetes</taxon>
        <taxon>Streptosporangiales</taxon>
        <taxon>Streptosporangiaceae</taxon>
        <taxon>Sphaerisporangium</taxon>
    </lineage>
</organism>
<evidence type="ECO:0000256" key="1">
    <source>
        <dbReference type="ARBA" id="ARBA00022448"/>
    </source>
</evidence>